<comment type="caution">
    <text evidence="1">The sequence shown here is derived from an EMBL/GenBank/DDBJ whole genome shotgun (WGS) entry which is preliminary data.</text>
</comment>
<dbReference type="EMBL" id="JABSTQ010011496">
    <property type="protein sequence ID" value="KAG0410707.1"/>
    <property type="molecule type" value="Genomic_DNA"/>
</dbReference>
<reference evidence="1 2" key="1">
    <citation type="journal article" date="2020" name="Cell">
        <title>Large-Scale Comparative Analyses of Tick Genomes Elucidate Their Genetic Diversity and Vector Capacities.</title>
        <authorList>
            <consortium name="Tick Genome and Microbiome Consortium (TIGMIC)"/>
            <person name="Jia N."/>
            <person name="Wang J."/>
            <person name="Shi W."/>
            <person name="Du L."/>
            <person name="Sun Y."/>
            <person name="Zhan W."/>
            <person name="Jiang J.F."/>
            <person name="Wang Q."/>
            <person name="Zhang B."/>
            <person name="Ji P."/>
            <person name="Bell-Sakyi L."/>
            <person name="Cui X.M."/>
            <person name="Yuan T.T."/>
            <person name="Jiang B.G."/>
            <person name="Yang W.F."/>
            <person name="Lam T.T."/>
            <person name="Chang Q.C."/>
            <person name="Ding S.J."/>
            <person name="Wang X.J."/>
            <person name="Zhu J.G."/>
            <person name="Ruan X.D."/>
            <person name="Zhao L."/>
            <person name="Wei J.T."/>
            <person name="Ye R.Z."/>
            <person name="Que T.C."/>
            <person name="Du C.H."/>
            <person name="Zhou Y.H."/>
            <person name="Cheng J.X."/>
            <person name="Dai P.F."/>
            <person name="Guo W.B."/>
            <person name="Han X.H."/>
            <person name="Huang E.J."/>
            <person name="Li L.F."/>
            <person name="Wei W."/>
            <person name="Gao Y.C."/>
            <person name="Liu J.Z."/>
            <person name="Shao H.Z."/>
            <person name="Wang X."/>
            <person name="Wang C.C."/>
            <person name="Yang T.C."/>
            <person name="Huo Q.B."/>
            <person name="Li W."/>
            <person name="Chen H.Y."/>
            <person name="Chen S.E."/>
            <person name="Zhou L.G."/>
            <person name="Ni X.B."/>
            <person name="Tian J.H."/>
            <person name="Sheng Y."/>
            <person name="Liu T."/>
            <person name="Pan Y.S."/>
            <person name="Xia L.Y."/>
            <person name="Li J."/>
            <person name="Zhao F."/>
            <person name="Cao W.C."/>
        </authorList>
    </citation>
    <scope>NUCLEOTIDE SEQUENCE [LARGE SCALE GENOMIC DNA]</scope>
    <source>
        <strain evidence="1">Iper-2018</strain>
    </source>
</reference>
<keyword evidence="2" id="KW-1185">Reference proteome</keyword>
<name>A0AC60NUA6_IXOPE</name>
<evidence type="ECO:0000313" key="1">
    <source>
        <dbReference type="EMBL" id="KAG0410707.1"/>
    </source>
</evidence>
<accession>A0AC60NUA6</accession>
<dbReference type="Proteomes" id="UP000805193">
    <property type="component" value="Unassembled WGS sequence"/>
</dbReference>
<protein>
    <submittedName>
        <fullName evidence="1">Uncharacterized protein</fullName>
    </submittedName>
</protein>
<gene>
    <name evidence="1" type="ORF">HPB47_012173</name>
</gene>
<evidence type="ECO:0000313" key="2">
    <source>
        <dbReference type="Proteomes" id="UP000805193"/>
    </source>
</evidence>
<organism evidence="1 2">
    <name type="scientific">Ixodes persulcatus</name>
    <name type="common">Taiga tick</name>
    <dbReference type="NCBI Taxonomy" id="34615"/>
    <lineage>
        <taxon>Eukaryota</taxon>
        <taxon>Metazoa</taxon>
        <taxon>Ecdysozoa</taxon>
        <taxon>Arthropoda</taxon>
        <taxon>Chelicerata</taxon>
        <taxon>Arachnida</taxon>
        <taxon>Acari</taxon>
        <taxon>Parasitiformes</taxon>
        <taxon>Ixodida</taxon>
        <taxon>Ixodoidea</taxon>
        <taxon>Ixodidae</taxon>
        <taxon>Ixodinae</taxon>
        <taxon>Ixodes</taxon>
    </lineage>
</organism>
<sequence>MRCATLLALFATLQWIASAALLSGYSQDDPWLEAGPSIEPASERLQWLASPPPSSDYYRWHDDLMRRSRRMNGGGVRYTAAELVEMLRRLAASRKLRQVRVSNKGIRFGISKRLF</sequence>
<proteinExistence type="predicted"/>